<organism evidence="1">
    <name type="scientific">Arundo donax</name>
    <name type="common">Giant reed</name>
    <name type="synonym">Donax arundinaceus</name>
    <dbReference type="NCBI Taxonomy" id="35708"/>
    <lineage>
        <taxon>Eukaryota</taxon>
        <taxon>Viridiplantae</taxon>
        <taxon>Streptophyta</taxon>
        <taxon>Embryophyta</taxon>
        <taxon>Tracheophyta</taxon>
        <taxon>Spermatophyta</taxon>
        <taxon>Magnoliopsida</taxon>
        <taxon>Liliopsida</taxon>
        <taxon>Poales</taxon>
        <taxon>Poaceae</taxon>
        <taxon>PACMAD clade</taxon>
        <taxon>Arundinoideae</taxon>
        <taxon>Arundineae</taxon>
        <taxon>Arundo</taxon>
    </lineage>
</organism>
<accession>A0A0A9VH50</accession>
<evidence type="ECO:0000313" key="1">
    <source>
        <dbReference type="EMBL" id="JAE31866.1"/>
    </source>
</evidence>
<proteinExistence type="predicted"/>
<protein>
    <submittedName>
        <fullName evidence="1">Uncharacterized protein</fullName>
    </submittedName>
</protein>
<sequence length="45" mass="5440">MPRFREENKLHRRSGDRTWSNTFSMERFGSSSRLHGRELDRMMPG</sequence>
<dbReference type="EMBL" id="GBRH01166030">
    <property type="protein sequence ID" value="JAE31866.1"/>
    <property type="molecule type" value="Transcribed_RNA"/>
</dbReference>
<reference evidence="1" key="2">
    <citation type="journal article" date="2015" name="Data Brief">
        <title>Shoot transcriptome of the giant reed, Arundo donax.</title>
        <authorList>
            <person name="Barrero R.A."/>
            <person name="Guerrero F.D."/>
            <person name="Moolhuijzen P."/>
            <person name="Goolsby J.A."/>
            <person name="Tidwell J."/>
            <person name="Bellgard S.E."/>
            <person name="Bellgard M.I."/>
        </authorList>
    </citation>
    <scope>NUCLEOTIDE SEQUENCE</scope>
    <source>
        <tissue evidence="1">Shoot tissue taken approximately 20 cm above the soil surface</tissue>
    </source>
</reference>
<name>A0A0A9VH50_ARUDO</name>
<reference evidence="1" key="1">
    <citation type="submission" date="2014-09" db="EMBL/GenBank/DDBJ databases">
        <authorList>
            <person name="Magalhaes I.L.F."/>
            <person name="Oliveira U."/>
            <person name="Santos F.R."/>
            <person name="Vidigal T.H.D.A."/>
            <person name="Brescovit A.D."/>
            <person name="Santos A.J."/>
        </authorList>
    </citation>
    <scope>NUCLEOTIDE SEQUENCE</scope>
    <source>
        <tissue evidence="1">Shoot tissue taken approximately 20 cm above the soil surface</tissue>
    </source>
</reference>
<dbReference type="AlphaFoldDB" id="A0A0A9VH50"/>